<proteinExistence type="predicted"/>
<reference evidence="1" key="1">
    <citation type="journal article" date="2020" name="Microb. Genom.">
        <title>Genetic diversity of clinical and environmental Mucorales isolates obtained from an investigation of mucormycosis cases among solid organ transplant recipients.</title>
        <authorList>
            <person name="Nguyen M.H."/>
            <person name="Kaul D."/>
            <person name="Muto C."/>
            <person name="Cheng S.J."/>
            <person name="Richter R.A."/>
            <person name="Bruno V.M."/>
            <person name="Liu G."/>
            <person name="Beyhan S."/>
            <person name="Sundermann A.J."/>
            <person name="Mounaud S."/>
            <person name="Pasculle A.W."/>
            <person name="Nierman W.C."/>
            <person name="Driscoll E."/>
            <person name="Cumbie R."/>
            <person name="Clancy C.J."/>
            <person name="Dupont C.L."/>
        </authorList>
    </citation>
    <scope>NUCLEOTIDE SEQUENCE</scope>
    <source>
        <strain evidence="1">GL11</strain>
    </source>
</reference>
<dbReference type="AlphaFoldDB" id="A0A9P6WWW5"/>
<keyword evidence="2" id="KW-1185">Reference proteome</keyword>
<dbReference type="OrthoDB" id="10272850at2759"/>
<dbReference type="EMBL" id="JAANQT010003983">
    <property type="protein sequence ID" value="KAG1300569.1"/>
    <property type="molecule type" value="Genomic_DNA"/>
</dbReference>
<name>A0A9P6WWW5_RHIOR</name>
<gene>
    <name evidence="1" type="ORF">G6F64_012576</name>
</gene>
<evidence type="ECO:0000313" key="2">
    <source>
        <dbReference type="Proteomes" id="UP000716291"/>
    </source>
</evidence>
<sequence>MPFDLLLPSQIQWFQCIHLNWHDPINADPEHNKTPTFRNISTIDFLLIAADLTDMVDSHDIIYVARCNHAGISTHLTLGCTRTGLGIWCCNPYVAQGLHFRAEFTAFCTDAEYFLSNLDTPSLWILCKSRLKSFIHTFSKKATARHRRNLNKLQRMRKQLLYEPTDDETNVQLAAVESQLEFQYEHSSSVLVLRSGLQWRENERDRMPFLLMPTSMQQQQSISSIRTDTGIVVIELLTTIGAAREYYE</sequence>
<organism evidence="1 2">
    <name type="scientific">Rhizopus oryzae</name>
    <name type="common">Mucormycosis agent</name>
    <name type="synonym">Rhizopus arrhizus var. delemar</name>
    <dbReference type="NCBI Taxonomy" id="64495"/>
    <lineage>
        <taxon>Eukaryota</taxon>
        <taxon>Fungi</taxon>
        <taxon>Fungi incertae sedis</taxon>
        <taxon>Mucoromycota</taxon>
        <taxon>Mucoromycotina</taxon>
        <taxon>Mucoromycetes</taxon>
        <taxon>Mucorales</taxon>
        <taxon>Mucorineae</taxon>
        <taxon>Rhizopodaceae</taxon>
        <taxon>Rhizopus</taxon>
    </lineage>
</organism>
<dbReference type="Proteomes" id="UP000716291">
    <property type="component" value="Unassembled WGS sequence"/>
</dbReference>
<accession>A0A9P6WWW5</accession>
<evidence type="ECO:0000313" key="1">
    <source>
        <dbReference type="EMBL" id="KAG1300569.1"/>
    </source>
</evidence>
<protein>
    <submittedName>
        <fullName evidence="1">Uncharacterized protein</fullName>
    </submittedName>
</protein>
<comment type="caution">
    <text evidence="1">The sequence shown here is derived from an EMBL/GenBank/DDBJ whole genome shotgun (WGS) entry which is preliminary data.</text>
</comment>